<dbReference type="InterPro" id="IPR000917">
    <property type="entry name" value="Sulfatase_N"/>
</dbReference>
<dbReference type="Gene3D" id="3.40.720.10">
    <property type="entry name" value="Alkaline Phosphatase, subunit A"/>
    <property type="match status" value="1"/>
</dbReference>
<evidence type="ECO:0000256" key="5">
    <source>
        <dbReference type="ARBA" id="ARBA00022801"/>
    </source>
</evidence>
<dbReference type="Pfam" id="PF00884">
    <property type="entry name" value="Sulfatase"/>
    <property type="match status" value="1"/>
</dbReference>
<dbReference type="SUPFAM" id="SSF53649">
    <property type="entry name" value="Alkaline phosphatase-like"/>
    <property type="match status" value="1"/>
</dbReference>
<dbReference type="PANTHER" id="PTHR42693:SF42">
    <property type="entry name" value="ARYLSULFATASE G"/>
    <property type="match status" value="1"/>
</dbReference>
<dbReference type="GO" id="GO:0004065">
    <property type="term" value="F:arylsulfatase activity"/>
    <property type="evidence" value="ECO:0007669"/>
    <property type="project" value="TreeGrafter"/>
</dbReference>
<evidence type="ECO:0000256" key="7">
    <source>
        <dbReference type="SAM" id="MobiDB-lite"/>
    </source>
</evidence>
<dbReference type="EMBL" id="CP037933">
    <property type="protein sequence ID" value="QBN20450.1"/>
    <property type="molecule type" value="Genomic_DNA"/>
</dbReference>
<evidence type="ECO:0000256" key="2">
    <source>
        <dbReference type="ARBA" id="ARBA00008779"/>
    </source>
</evidence>
<accession>A0A4P6YIL8</accession>
<dbReference type="CDD" id="cd16144">
    <property type="entry name" value="ARS_like"/>
    <property type="match status" value="1"/>
</dbReference>
<dbReference type="KEGG" id="fnk:E1750_17180"/>
<gene>
    <name evidence="10" type="ORF">E1750_17180</name>
</gene>
<sequence>MKNIIFKFTLAFTIALMANNVQAQTKPNILFVIVDDFGYHDISANGSKIYQTPNIDKLASTSASFVNSYACYPRCVPSRSGILSGKYPVNEDNGNLGQIADDKNFIKQFKSAGYASFYVGKWHLGSEESSPKGFGFDQSFAAGEAGATGEQFYPFNKDRVKGEKGEKAAVEDVEEYAKPGDFLTDVLTKRTIEYIKTNKSGQPFVGVLAYYAVHTPIEAKPEDIARNKKEIDAFDYGTNPDYIAEGNGQTHMRQNDPIYAGLVENVDENIGKLIQTLKDQGVYDNTIIVLTSDHGGLSTRGKNNRIVPTSNAPLRAGKGWLYEGGVRVPLIVHLPKTTKPTLDKESIVMGMDIFPTLTDIALNKQISGIDGKSFKNVLLKKENWNQRTVYWNSYKARPTQTGDDKTSAIRVGDYKLLHFIETDKVQLYDIKKDVGEKNDLAATMPDKKQEMLKMLNQWKSEHKIAMKPNHKEKAELTPEQEAKKAERKANKKN</sequence>
<comment type="cofactor">
    <cofactor evidence="1">
        <name>Ca(2+)</name>
        <dbReference type="ChEBI" id="CHEBI:29108"/>
    </cofactor>
</comment>
<organism evidence="10 11">
    <name type="scientific">Flavobacterium nackdongense</name>
    <dbReference type="NCBI Taxonomy" id="2547394"/>
    <lineage>
        <taxon>Bacteria</taxon>
        <taxon>Pseudomonadati</taxon>
        <taxon>Bacteroidota</taxon>
        <taxon>Flavobacteriia</taxon>
        <taxon>Flavobacteriales</taxon>
        <taxon>Flavobacteriaceae</taxon>
        <taxon>Flavobacterium</taxon>
    </lineage>
</organism>
<keyword evidence="4 8" id="KW-0732">Signal</keyword>
<dbReference type="InterPro" id="IPR017850">
    <property type="entry name" value="Alkaline_phosphatase_core_sf"/>
</dbReference>
<evidence type="ECO:0000313" key="11">
    <source>
        <dbReference type="Proteomes" id="UP000291124"/>
    </source>
</evidence>
<reference evidence="11" key="1">
    <citation type="submission" date="2019-03" db="EMBL/GenBank/DDBJ databases">
        <title>Flavobacterium sp.</title>
        <authorList>
            <person name="Kim H."/>
        </authorList>
    </citation>
    <scope>NUCLEOTIDE SEQUENCE [LARGE SCALE GENOMIC DNA]</scope>
    <source>
        <strain evidence="11">GS13</strain>
    </source>
</reference>
<keyword evidence="6" id="KW-0106">Calcium</keyword>
<evidence type="ECO:0000313" key="10">
    <source>
        <dbReference type="EMBL" id="QBN20450.1"/>
    </source>
</evidence>
<evidence type="ECO:0000256" key="4">
    <source>
        <dbReference type="ARBA" id="ARBA00022729"/>
    </source>
</evidence>
<keyword evidence="5" id="KW-0378">Hydrolase</keyword>
<dbReference type="PANTHER" id="PTHR42693">
    <property type="entry name" value="ARYLSULFATASE FAMILY MEMBER"/>
    <property type="match status" value="1"/>
</dbReference>
<dbReference type="InterPro" id="IPR024607">
    <property type="entry name" value="Sulfatase_CS"/>
</dbReference>
<protein>
    <submittedName>
        <fullName evidence="10">DUF4976 domain-containing protein</fullName>
    </submittedName>
</protein>
<dbReference type="InterPro" id="IPR050738">
    <property type="entry name" value="Sulfatase"/>
</dbReference>
<dbReference type="Gene3D" id="3.30.1120.10">
    <property type="match status" value="1"/>
</dbReference>
<evidence type="ECO:0000256" key="8">
    <source>
        <dbReference type="SAM" id="SignalP"/>
    </source>
</evidence>
<name>A0A4P6YIL8_9FLAO</name>
<dbReference type="Proteomes" id="UP000291124">
    <property type="component" value="Chromosome"/>
</dbReference>
<dbReference type="PROSITE" id="PS00149">
    <property type="entry name" value="SULFATASE_2"/>
    <property type="match status" value="1"/>
</dbReference>
<feature type="region of interest" description="Disordered" evidence="7">
    <location>
        <begin position="463"/>
        <end position="493"/>
    </location>
</feature>
<dbReference type="OrthoDB" id="9766107at2"/>
<keyword evidence="11" id="KW-1185">Reference proteome</keyword>
<evidence type="ECO:0000259" key="9">
    <source>
        <dbReference type="Pfam" id="PF00884"/>
    </source>
</evidence>
<comment type="similarity">
    <text evidence="2">Belongs to the sulfatase family.</text>
</comment>
<dbReference type="AlphaFoldDB" id="A0A4P6YIL8"/>
<proteinExistence type="inferred from homology"/>
<evidence type="ECO:0000256" key="3">
    <source>
        <dbReference type="ARBA" id="ARBA00022723"/>
    </source>
</evidence>
<keyword evidence="3" id="KW-0479">Metal-binding</keyword>
<dbReference type="RefSeq" id="WP_133277950.1">
    <property type="nucleotide sequence ID" value="NZ_CP037933.1"/>
</dbReference>
<dbReference type="GO" id="GO:0046872">
    <property type="term" value="F:metal ion binding"/>
    <property type="evidence" value="ECO:0007669"/>
    <property type="project" value="UniProtKB-KW"/>
</dbReference>
<evidence type="ECO:0000256" key="6">
    <source>
        <dbReference type="ARBA" id="ARBA00022837"/>
    </source>
</evidence>
<feature type="domain" description="Sulfatase N-terminal" evidence="9">
    <location>
        <begin position="27"/>
        <end position="361"/>
    </location>
</feature>
<evidence type="ECO:0000256" key="1">
    <source>
        <dbReference type="ARBA" id="ARBA00001913"/>
    </source>
</evidence>
<feature type="chain" id="PRO_5020763617" evidence="8">
    <location>
        <begin position="24"/>
        <end position="493"/>
    </location>
</feature>
<feature type="signal peptide" evidence="8">
    <location>
        <begin position="1"/>
        <end position="23"/>
    </location>
</feature>